<proteinExistence type="predicted"/>
<protein>
    <submittedName>
        <fullName evidence="1">Uncharacterized protein</fullName>
    </submittedName>
</protein>
<dbReference type="AlphaFoldDB" id="A0A643MHD1"/>
<organism evidence="1">
    <name type="scientific">Bacillus thuringiensis</name>
    <dbReference type="NCBI Taxonomy" id="1428"/>
    <lineage>
        <taxon>Bacteria</taxon>
        <taxon>Bacillati</taxon>
        <taxon>Bacillota</taxon>
        <taxon>Bacilli</taxon>
        <taxon>Bacillales</taxon>
        <taxon>Bacillaceae</taxon>
        <taxon>Bacillus</taxon>
        <taxon>Bacillus cereus group</taxon>
    </lineage>
</organism>
<dbReference type="RefSeq" id="WP_038413198.1">
    <property type="nucleotide sequence ID" value="NZ_JAIVCA010000119.1"/>
</dbReference>
<name>A0A643MHD1_BACTU</name>
<accession>A0A643MHD1</accession>
<reference evidence="1" key="1">
    <citation type="submission" date="2019-07" db="EMBL/GenBank/DDBJ databases">
        <title>Draft genome sequence of Bacillus thuringiensis strain PT02.</title>
        <authorList>
            <person name="Nguyen H."/>
            <person name="Nguyen L.N."/>
            <person name="Nguyen H.T.T."/>
            <person name="Nguyen D.V."/>
            <person name="Le H.T.T."/>
        </authorList>
    </citation>
    <scope>NUCLEOTIDE SEQUENCE</scope>
    <source>
        <strain evidence="1">PT02</strain>
    </source>
</reference>
<dbReference type="EMBL" id="VLPO01000146">
    <property type="protein sequence ID" value="KAB1345116.1"/>
    <property type="molecule type" value="Genomic_DNA"/>
</dbReference>
<sequence>MKSIDKGYMSFASGFIVGPTMPEREGGFRQIDWELLKAFIEKNKEAFQSVEAGLAEDWGCTSGEVWNSDEGYIPQNDTYVYASSRWATPAVSVTYKDGREETFEMWKQGEDSDSYFEGI</sequence>
<comment type="caution">
    <text evidence="1">The sequence shown here is derived from an EMBL/GenBank/DDBJ whole genome shotgun (WGS) entry which is preliminary data.</text>
</comment>
<gene>
    <name evidence="1" type="ORF">FPG91_30515</name>
</gene>
<evidence type="ECO:0000313" key="1">
    <source>
        <dbReference type="EMBL" id="KAB1345116.1"/>
    </source>
</evidence>